<feature type="transmembrane region" description="Helical" evidence="1">
    <location>
        <begin position="72"/>
        <end position="92"/>
    </location>
</feature>
<feature type="transmembrane region" description="Helical" evidence="1">
    <location>
        <begin position="5"/>
        <end position="22"/>
    </location>
</feature>
<evidence type="ECO:0008006" key="4">
    <source>
        <dbReference type="Google" id="ProtNLM"/>
    </source>
</evidence>
<feature type="transmembrane region" description="Helical" evidence="1">
    <location>
        <begin position="347"/>
        <end position="365"/>
    </location>
</feature>
<feature type="transmembrane region" description="Helical" evidence="1">
    <location>
        <begin position="277"/>
        <end position="298"/>
    </location>
</feature>
<accession>A0A2G9Y5X9</accession>
<dbReference type="AlphaFoldDB" id="A0A2G9Y5X9"/>
<evidence type="ECO:0000256" key="1">
    <source>
        <dbReference type="SAM" id="Phobius"/>
    </source>
</evidence>
<keyword evidence="1" id="KW-0812">Transmembrane</keyword>
<feature type="transmembrane region" description="Helical" evidence="1">
    <location>
        <begin position="442"/>
        <end position="459"/>
    </location>
</feature>
<keyword evidence="1" id="KW-0472">Membrane</keyword>
<evidence type="ECO:0000313" key="3">
    <source>
        <dbReference type="Proteomes" id="UP000231025"/>
    </source>
</evidence>
<organism evidence="2 3">
    <name type="scientific">Candidatus Roizmanbacteria bacterium CG23_combo_of_CG06-09_8_20_14_all_35_49</name>
    <dbReference type="NCBI Taxonomy" id="1974863"/>
    <lineage>
        <taxon>Bacteria</taxon>
        <taxon>Candidatus Roizmaniibacteriota</taxon>
    </lineage>
</organism>
<comment type="caution">
    <text evidence="2">The sequence shown here is derived from an EMBL/GenBank/DDBJ whole genome shotgun (WGS) entry which is preliminary data.</text>
</comment>
<name>A0A2G9Y5X9_9BACT</name>
<feature type="transmembrane region" description="Helical" evidence="1">
    <location>
        <begin position="97"/>
        <end position="114"/>
    </location>
</feature>
<sequence length="467" mass="54236">MIKKIIFFITVIAIILFLGRNLNPFSSLMFEFHDATQPARIQQFTLNLKQLNIPPRVAPDFNFKKGYPVFNFYAPFSYWLTSLINLIGFDIVSSLKLSFLFAILTAFFGSFVFLNGFFDFYPSLLGGVFYITSLYFPVDIFVRGNLAEIWFLALFPWGFYFIIKNSKRLTKLEFFFGVLILSFLFTSHNIYSLISIPLIIIFILLLKNKKPNLMMIGLAILLSSYFWLPALMEMKYIIAQQMAAKTNFRDHFLCLFQLWQSPWGFGGSTPGCVNDGISFKIGKLQIIFFVLGILLFLYKLFIKKNKLNKVSLFFIIYSLLFLFLTIYQSQSIWELFSPVLSVFQFPWRFIGLSLLGISFLSSYFFDQIKFLGKNFVVLVLITAALIINGKYFSGQEIKKSVFEKKYLSQKYIENVAALKIPEYFPKDNVRIDYGRTTIKKTGNILSLITIIGLFIWTILRKKPSYQP</sequence>
<feature type="transmembrane region" description="Helical" evidence="1">
    <location>
        <begin position="175"/>
        <end position="206"/>
    </location>
</feature>
<feature type="transmembrane region" description="Helical" evidence="1">
    <location>
        <begin position="310"/>
        <end position="327"/>
    </location>
</feature>
<feature type="transmembrane region" description="Helical" evidence="1">
    <location>
        <begin position="213"/>
        <end position="232"/>
    </location>
</feature>
<evidence type="ECO:0000313" key="2">
    <source>
        <dbReference type="EMBL" id="PIP14642.1"/>
    </source>
</evidence>
<feature type="transmembrane region" description="Helical" evidence="1">
    <location>
        <begin position="145"/>
        <end position="163"/>
    </location>
</feature>
<feature type="transmembrane region" description="Helical" evidence="1">
    <location>
        <begin position="374"/>
        <end position="392"/>
    </location>
</feature>
<dbReference type="Proteomes" id="UP000231025">
    <property type="component" value="Unassembled WGS sequence"/>
</dbReference>
<proteinExistence type="predicted"/>
<gene>
    <name evidence="2" type="ORF">COX47_04130</name>
</gene>
<protein>
    <recommendedName>
        <fullName evidence="4">Membrane protein 6-pyruvoyl-tetrahydropterin synthase-related domain-containing protein</fullName>
    </recommendedName>
</protein>
<keyword evidence="1" id="KW-1133">Transmembrane helix</keyword>
<reference evidence="2 3" key="1">
    <citation type="submission" date="2017-09" db="EMBL/GenBank/DDBJ databases">
        <title>Depth-based differentiation of microbial function through sediment-hosted aquifers and enrichment of novel symbionts in the deep terrestrial subsurface.</title>
        <authorList>
            <person name="Probst A.J."/>
            <person name="Ladd B."/>
            <person name="Jarett J.K."/>
            <person name="Geller-Mcgrath D.E."/>
            <person name="Sieber C.M."/>
            <person name="Emerson J.B."/>
            <person name="Anantharaman K."/>
            <person name="Thomas B.C."/>
            <person name="Malmstrom R."/>
            <person name="Stieglmeier M."/>
            <person name="Klingl A."/>
            <person name="Woyke T."/>
            <person name="Ryan C.M."/>
            <person name="Banfield J.F."/>
        </authorList>
    </citation>
    <scope>NUCLEOTIDE SEQUENCE [LARGE SCALE GENOMIC DNA]</scope>
    <source>
        <strain evidence="2">CG23_combo_of_CG06-09_8_20_14_all_35_49</strain>
    </source>
</reference>
<dbReference type="EMBL" id="PCRE01000057">
    <property type="protein sequence ID" value="PIP14642.1"/>
    <property type="molecule type" value="Genomic_DNA"/>
</dbReference>